<dbReference type="GO" id="GO:0005506">
    <property type="term" value="F:iron ion binding"/>
    <property type="evidence" value="ECO:0007669"/>
    <property type="project" value="InterPro"/>
</dbReference>
<evidence type="ECO:0000256" key="3">
    <source>
        <dbReference type="ARBA" id="ARBA00010617"/>
    </source>
</evidence>
<dbReference type="SUPFAM" id="SSF48264">
    <property type="entry name" value="Cytochrome P450"/>
    <property type="match status" value="1"/>
</dbReference>
<dbReference type="GO" id="GO:0020037">
    <property type="term" value="F:heme binding"/>
    <property type="evidence" value="ECO:0007669"/>
    <property type="project" value="InterPro"/>
</dbReference>
<dbReference type="PRINTS" id="PR00385">
    <property type="entry name" value="P450"/>
</dbReference>
<evidence type="ECO:0000256" key="8">
    <source>
        <dbReference type="ARBA" id="ARBA00023033"/>
    </source>
</evidence>
<accession>A0A2G5F6C4</accession>
<dbReference type="OrthoDB" id="2789670at2759"/>
<dbReference type="Pfam" id="PF00067">
    <property type="entry name" value="p450"/>
    <property type="match status" value="1"/>
</dbReference>
<evidence type="ECO:0000256" key="10">
    <source>
        <dbReference type="PIRSR" id="PIRSR602401-1"/>
    </source>
</evidence>
<keyword evidence="8 11" id="KW-0503">Monooxygenase</keyword>
<evidence type="ECO:0008006" key="14">
    <source>
        <dbReference type="Google" id="ProtNLM"/>
    </source>
</evidence>
<name>A0A2G5F6C4_AQUCA</name>
<organism evidence="12 13">
    <name type="scientific">Aquilegia coerulea</name>
    <name type="common">Rocky mountain columbine</name>
    <dbReference type="NCBI Taxonomy" id="218851"/>
    <lineage>
        <taxon>Eukaryota</taxon>
        <taxon>Viridiplantae</taxon>
        <taxon>Streptophyta</taxon>
        <taxon>Embryophyta</taxon>
        <taxon>Tracheophyta</taxon>
        <taxon>Spermatophyta</taxon>
        <taxon>Magnoliopsida</taxon>
        <taxon>Ranunculales</taxon>
        <taxon>Ranunculaceae</taxon>
        <taxon>Thalictroideae</taxon>
        <taxon>Aquilegia</taxon>
    </lineage>
</organism>
<dbReference type="STRING" id="218851.A0A2G5F6C4"/>
<dbReference type="AlphaFoldDB" id="A0A2G5F6C4"/>
<dbReference type="InterPro" id="IPR017972">
    <property type="entry name" value="Cyt_P450_CS"/>
</dbReference>
<sequence length="303" mass="34765">MIFGDRKISFKFKPSIQESLWLAGAFNLADFIPFLGAFDPQGMTHRWKHVRKIMDQCLEKIINEYEQNTIEQQDCLGGFTNVLLSLMKADSNTQELKLDRSQVKAITLEILAAAMDTSASTVEWALSELLRHPRAMKNFKKKEADLEKLDYLNMVVKETMRLHPVTAIYLRESTDDIAINNFHIPKKTWIMINNWAISRDPVAWAEKTEEFYPERFINANLDVRGQDMKLLPFGSGRRKCAGMELGIKTVQLVLAQVLHCFTLELPDGMSPRDVNMKDIFGLTVPRADHLLVVPNYLLHITNI</sequence>
<reference evidence="12 13" key="1">
    <citation type="submission" date="2017-09" db="EMBL/GenBank/DDBJ databases">
        <title>WGS assembly of Aquilegia coerulea Goldsmith.</title>
        <authorList>
            <person name="Hodges S."/>
            <person name="Kramer E."/>
            <person name="Nordborg M."/>
            <person name="Tomkins J."/>
            <person name="Borevitz J."/>
            <person name="Derieg N."/>
            <person name="Yan J."/>
            <person name="Mihaltcheva S."/>
            <person name="Hayes R.D."/>
            <person name="Rokhsar D."/>
        </authorList>
    </citation>
    <scope>NUCLEOTIDE SEQUENCE [LARGE SCALE GENOMIC DNA]</scope>
    <source>
        <strain evidence="13">cv. Goldsmith</strain>
    </source>
</reference>
<dbReference type="GO" id="GO:0004497">
    <property type="term" value="F:monooxygenase activity"/>
    <property type="evidence" value="ECO:0007669"/>
    <property type="project" value="UniProtKB-KW"/>
</dbReference>
<evidence type="ECO:0000313" key="12">
    <source>
        <dbReference type="EMBL" id="PIA63578.1"/>
    </source>
</evidence>
<keyword evidence="13" id="KW-1185">Reference proteome</keyword>
<dbReference type="InterPro" id="IPR002401">
    <property type="entry name" value="Cyt_P450_E_grp-I"/>
</dbReference>
<proteinExistence type="inferred from homology"/>
<dbReference type="Proteomes" id="UP000230069">
    <property type="component" value="Unassembled WGS sequence"/>
</dbReference>
<dbReference type="GO" id="GO:0044550">
    <property type="term" value="P:secondary metabolite biosynthetic process"/>
    <property type="evidence" value="ECO:0007669"/>
    <property type="project" value="UniProtKB-ARBA"/>
</dbReference>
<keyword evidence="5 10" id="KW-0479">Metal-binding</keyword>
<evidence type="ECO:0000256" key="5">
    <source>
        <dbReference type="ARBA" id="ARBA00022723"/>
    </source>
</evidence>
<keyword evidence="6 11" id="KW-0560">Oxidoreductase</keyword>
<evidence type="ECO:0000256" key="2">
    <source>
        <dbReference type="ARBA" id="ARBA00004370"/>
    </source>
</evidence>
<dbReference type="InParanoid" id="A0A2G5F6C4"/>
<dbReference type="GO" id="GO:0016020">
    <property type="term" value="C:membrane"/>
    <property type="evidence" value="ECO:0007669"/>
    <property type="project" value="UniProtKB-SubCell"/>
</dbReference>
<comment type="subcellular location">
    <subcellularLocation>
        <location evidence="2">Membrane</location>
    </subcellularLocation>
</comment>
<evidence type="ECO:0000256" key="1">
    <source>
        <dbReference type="ARBA" id="ARBA00001971"/>
    </source>
</evidence>
<dbReference type="Gene3D" id="1.10.630.10">
    <property type="entry name" value="Cytochrome P450"/>
    <property type="match status" value="1"/>
</dbReference>
<dbReference type="PANTHER" id="PTHR47943">
    <property type="entry name" value="CYTOCHROME P450 93A3-LIKE"/>
    <property type="match status" value="1"/>
</dbReference>
<dbReference type="PANTHER" id="PTHR47943:SF9">
    <property type="entry name" value="CYTOCHROME P450"/>
    <property type="match status" value="1"/>
</dbReference>
<evidence type="ECO:0000256" key="9">
    <source>
        <dbReference type="ARBA" id="ARBA00023136"/>
    </source>
</evidence>
<dbReference type="InterPro" id="IPR001128">
    <property type="entry name" value="Cyt_P450"/>
</dbReference>
<gene>
    <name evidence="12" type="ORF">AQUCO_00201134v1</name>
</gene>
<evidence type="ECO:0000256" key="7">
    <source>
        <dbReference type="ARBA" id="ARBA00023004"/>
    </source>
</evidence>
<comment type="similarity">
    <text evidence="3 11">Belongs to the cytochrome P450 family.</text>
</comment>
<comment type="cofactor">
    <cofactor evidence="1 10">
        <name>heme</name>
        <dbReference type="ChEBI" id="CHEBI:30413"/>
    </cofactor>
</comment>
<dbReference type="EMBL" id="KZ305019">
    <property type="protein sequence ID" value="PIA63578.1"/>
    <property type="molecule type" value="Genomic_DNA"/>
</dbReference>
<keyword evidence="9" id="KW-0472">Membrane</keyword>
<evidence type="ECO:0000256" key="11">
    <source>
        <dbReference type="RuleBase" id="RU000461"/>
    </source>
</evidence>
<keyword evidence="7 10" id="KW-0408">Iron</keyword>
<dbReference type="InterPro" id="IPR036396">
    <property type="entry name" value="Cyt_P450_sf"/>
</dbReference>
<protein>
    <recommendedName>
        <fullName evidence="14">Cytochrome P450</fullName>
    </recommendedName>
</protein>
<feature type="binding site" description="axial binding residue" evidence="10">
    <location>
        <position position="240"/>
    </location>
    <ligand>
        <name>heme</name>
        <dbReference type="ChEBI" id="CHEBI:30413"/>
    </ligand>
    <ligandPart>
        <name>Fe</name>
        <dbReference type="ChEBI" id="CHEBI:18248"/>
    </ligandPart>
</feature>
<evidence type="ECO:0000313" key="13">
    <source>
        <dbReference type="Proteomes" id="UP000230069"/>
    </source>
</evidence>
<dbReference type="GO" id="GO:0016705">
    <property type="term" value="F:oxidoreductase activity, acting on paired donors, with incorporation or reduction of molecular oxygen"/>
    <property type="evidence" value="ECO:0007669"/>
    <property type="project" value="InterPro"/>
</dbReference>
<dbReference type="PROSITE" id="PS00086">
    <property type="entry name" value="CYTOCHROME_P450"/>
    <property type="match status" value="1"/>
</dbReference>
<evidence type="ECO:0000256" key="4">
    <source>
        <dbReference type="ARBA" id="ARBA00022617"/>
    </source>
</evidence>
<keyword evidence="4 10" id="KW-0349">Heme</keyword>
<dbReference type="PRINTS" id="PR00463">
    <property type="entry name" value="EP450I"/>
</dbReference>
<evidence type="ECO:0000256" key="6">
    <source>
        <dbReference type="ARBA" id="ARBA00023002"/>
    </source>
</evidence>